<dbReference type="AlphaFoldDB" id="A0A7D9GYX0"/>
<evidence type="ECO:0000313" key="4">
    <source>
        <dbReference type="Proteomes" id="UP000478008"/>
    </source>
</evidence>
<feature type="region of interest" description="Disordered" evidence="1">
    <location>
        <begin position="65"/>
        <end position="190"/>
    </location>
</feature>
<dbReference type="InterPro" id="IPR022592">
    <property type="entry name" value="Nucleolar_19"/>
</dbReference>
<evidence type="ECO:0000313" key="2">
    <source>
        <dbReference type="EMBL" id="KAF6013182.1"/>
    </source>
</evidence>
<proteinExistence type="predicted"/>
<organism evidence="3 4">
    <name type="scientific">Dekkera bruxellensis</name>
    <name type="common">Brettanomyces custersii</name>
    <dbReference type="NCBI Taxonomy" id="5007"/>
    <lineage>
        <taxon>Eukaryota</taxon>
        <taxon>Fungi</taxon>
        <taxon>Dikarya</taxon>
        <taxon>Ascomycota</taxon>
        <taxon>Saccharomycotina</taxon>
        <taxon>Pichiomycetes</taxon>
        <taxon>Pichiales</taxon>
        <taxon>Pichiaceae</taxon>
        <taxon>Brettanomyces</taxon>
    </lineage>
</organism>
<evidence type="ECO:0000256" key="1">
    <source>
        <dbReference type="SAM" id="MobiDB-lite"/>
    </source>
</evidence>
<evidence type="ECO:0000313" key="5">
    <source>
        <dbReference type="Proteomes" id="UP000568158"/>
    </source>
</evidence>
<dbReference type="Proteomes" id="UP000568158">
    <property type="component" value="Unassembled WGS sequence"/>
</dbReference>
<dbReference type="GO" id="GO:0030686">
    <property type="term" value="C:90S preribosome"/>
    <property type="evidence" value="ECO:0007669"/>
    <property type="project" value="InterPro"/>
</dbReference>
<sequence length="190" mass="21561">MSKRKEIKEKEQLQAQFRFSLSRVDSRIESWLHETKDASKDKVQADRAAKDRKLFESLPIIGPGKGLSIADSAGTEKNGSGSEDESMRIGDFVKGGGKRNKAIQNRIRGIKRRREDSPSMRALRNKLRDTKREQIKRGMSERDGKSRKYGIRQETGKKIGDGSVSSSESEEEKDDMAYNAKKVNRGKRPF</sequence>
<accession>A0A7D9GYX0</accession>
<name>A0A7D9GYX0_DEKBR</name>
<dbReference type="EMBL" id="JABCYN010000022">
    <property type="protein sequence ID" value="KAF6013182.1"/>
    <property type="molecule type" value="Genomic_DNA"/>
</dbReference>
<protein>
    <submittedName>
        <fullName evidence="3">DEBR0S1_02696g1_1</fullName>
    </submittedName>
</protein>
<evidence type="ECO:0000313" key="3">
    <source>
        <dbReference type="EMBL" id="VUG15904.1"/>
    </source>
</evidence>
<keyword evidence="4" id="KW-1185">Reference proteome</keyword>
<reference evidence="3 4" key="1">
    <citation type="submission" date="2019-07" db="EMBL/GenBank/DDBJ databases">
        <authorList>
            <person name="Friedrich A."/>
            <person name="Schacherer J."/>
        </authorList>
    </citation>
    <scope>NUCLEOTIDE SEQUENCE [LARGE SCALE GENOMIC DNA]</scope>
</reference>
<dbReference type="Pfam" id="PF10863">
    <property type="entry name" value="NOP19"/>
    <property type="match status" value="1"/>
</dbReference>
<dbReference type="EMBL" id="CABFWN010000001">
    <property type="protein sequence ID" value="VUG15904.1"/>
    <property type="molecule type" value="Genomic_DNA"/>
</dbReference>
<gene>
    <name evidence="3" type="ORF">DEBR0S1_02696G</name>
    <name evidence="2" type="ORF">HII12_001897</name>
</gene>
<reference evidence="2 5" key="2">
    <citation type="journal article" date="2020" name="Appl. Microbiol. Biotechnol.">
        <title>Targeted gene deletion in Brettanomyces bruxellensis with an expression-free CRISPR-Cas9 system.</title>
        <authorList>
            <person name="Varela C."/>
            <person name="Bartel C."/>
            <person name="Onetto C."/>
            <person name="Borneman A."/>
        </authorList>
    </citation>
    <scope>NUCLEOTIDE SEQUENCE [LARGE SCALE GENOMIC DNA]</scope>
    <source>
        <strain evidence="2 5">AWRI1613</strain>
    </source>
</reference>
<feature type="compositionally biased region" description="Basic and acidic residues" evidence="1">
    <location>
        <begin position="126"/>
        <end position="146"/>
    </location>
</feature>
<dbReference type="GO" id="GO:0042274">
    <property type="term" value="P:ribosomal small subunit biogenesis"/>
    <property type="evidence" value="ECO:0007669"/>
    <property type="project" value="InterPro"/>
</dbReference>
<dbReference type="Proteomes" id="UP000478008">
    <property type="component" value="Unassembled WGS sequence"/>
</dbReference>